<dbReference type="AlphaFoldDB" id="A0A0R3U870"/>
<dbReference type="Proteomes" id="UP000267029">
    <property type="component" value="Unassembled WGS sequence"/>
</dbReference>
<evidence type="ECO:0000313" key="4">
    <source>
        <dbReference type="WBParaSite" id="MCU_010107-RA"/>
    </source>
</evidence>
<reference evidence="4" key="2">
    <citation type="submission" date="2019-11" db="UniProtKB">
        <authorList>
            <consortium name="WormBaseParasite"/>
        </authorList>
    </citation>
    <scope>IDENTIFICATION</scope>
</reference>
<proteinExistence type="predicted"/>
<feature type="compositionally biased region" description="Acidic residues" evidence="1">
    <location>
        <begin position="145"/>
        <end position="159"/>
    </location>
</feature>
<feature type="region of interest" description="Disordered" evidence="1">
    <location>
        <begin position="589"/>
        <end position="671"/>
    </location>
</feature>
<feature type="compositionally biased region" description="Basic residues" evidence="1">
    <location>
        <begin position="1"/>
        <end position="17"/>
    </location>
</feature>
<feature type="compositionally biased region" description="Low complexity" evidence="1">
    <location>
        <begin position="175"/>
        <end position="195"/>
    </location>
</feature>
<keyword evidence="3" id="KW-1185">Reference proteome</keyword>
<feature type="compositionally biased region" description="Low complexity" evidence="1">
    <location>
        <begin position="500"/>
        <end position="510"/>
    </location>
</feature>
<reference evidence="2 3" key="1">
    <citation type="submission" date="2018-10" db="EMBL/GenBank/DDBJ databases">
        <authorList>
            <consortium name="Pathogen Informatics"/>
        </authorList>
    </citation>
    <scope>NUCLEOTIDE SEQUENCE [LARGE SCALE GENOMIC DNA]</scope>
</reference>
<feature type="region of interest" description="Disordered" evidence="1">
    <location>
        <begin position="492"/>
        <end position="566"/>
    </location>
</feature>
<organism evidence="4">
    <name type="scientific">Mesocestoides corti</name>
    <name type="common">Flatworm</name>
    <dbReference type="NCBI Taxonomy" id="53468"/>
    <lineage>
        <taxon>Eukaryota</taxon>
        <taxon>Metazoa</taxon>
        <taxon>Spiralia</taxon>
        <taxon>Lophotrochozoa</taxon>
        <taxon>Platyhelminthes</taxon>
        <taxon>Cestoda</taxon>
        <taxon>Eucestoda</taxon>
        <taxon>Cyclophyllidea</taxon>
        <taxon>Mesocestoididae</taxon>
        <taxon>Mesocestoides</taxon>
    </lineage>
</organism>
<feature type="compositionally biased region" description="Polar residues" evidence="1">
    <location>
        <begin position="250"/>
        <end position="261"/>
    </location>
</feature>
<feature type="region of interest" description="Disordered" evidence="1">
    <location>
        <begin position="250"/>
        <end position="274"/>
    </location>
</feature>
<gene>
    <name evidence="2" type="ORF">MCOS_LOCUS3058</name>
</gene>
<accession>A0A0R3U870</accession>
<dbReference type="WBParaSite" id="MCU_010107-RA">
    <property type="protein sequence ID" value="MCU_010107-RA"/>
    <property type="gene ID" value="MCU_010107"/>
</dbReference>
<dbReference type="EMBL" id="UXSR01000610">
    <property type="protein sequence ID" value="VDD77055.1"/>
    <property type="molecule type" value="Genomic_DNA"/>
</dbReference>
<feature type="compositionally biased region" description="Polar residues" evidence="1">
    <location>
        <begin position="629"/>
        <end position="640"/>
    </location>
</feature>
<protein>
    <submittedName>
        <fullName evidence="4">SAM domain-containing protein</fullName>
    </submittedName>
</protein>
<evidence type="ECO:0000313" key="2">
    <source>
        <dbReference type="EMBL" id="VDD77055.1"/>
    </source>
</evidence>
<feature type="compositionally biased region" description="Basic residues" evidence="1">
    <location>
        <begin position="196"/>
        <end position="210"/>
    </location>
</feature>
<feature type="compositionally biased region" description="Low complexity" evidence="1">
    <location>
        <begin position="216"/>
        <end position="232"/>
    </location>
</feature>
<feature type="compositionally biased region" description="Basic and acidic residues" evidence="1">
    <location>
        <begin position="18"/>
        <end position="37"/>
    </location>
</feature>
<feature type="compositionally biased region" description="Polar residues" evidence="1">
    <location>
        <begin position="164"/>
        <end position="174"/>
    </location>
</feature>
<feature type="compositionally biased region" description="Low complexity" evidence="1">
    <location>
        <begin position="66"/>
        <end position="80"/>
    </location>
</feature>
<feature type="compositionally biased region" description="Basic residues" evidence="1">
    <location>
        <begin position="47"/>
        <end position="56"/>
    </location>
</feature>
<feature type="compositionally biased region" description="Polar residues" evidence="1">
    <location>
        <begin position="539"/>
        <end position="554"/>
    </location>
</feature>
<feature type="region of interest" description="Disordered" evidence="1">
    <location>
        <begin position="1"/>
        <end position="81"/>
    </location>
</feature>
<name>A0A0R3U870_MESCO</name>
<dbReference type="OrthoDB" id="6256217at2759"/>
<sequence>MLHVLTKKSKGKSSQRSHRSEALEHPITKWEPLDVEVKSATPDVRQQRKFHQRKSSSRPLTDDIRMGGSMRTRSTSSRRSCSAMVTFESIQPTQVWQASASPSPPANPVTTTARHMKPNRATGSLTLSMITRAAAENQWLSLSTGDEDDLSDSSEEDAEEASKRTSTSTANPPRSSLSSSDTSSSFEMSRSPTKSSCHRRRQKSSRRHRRDSAAFSSESTSSESSSSSSSSEGENEFDLCWKMKAGGSLRSATPIQSTPQLKRTPHQHHQSMVVPPTGTPQVMTKFPSNHQFARPQTLSMSGTAFPRIIPGRSSSKDPPFVQSLARAVEDFFPTLEWIEKYKVISVHRGDLLRIIPYPGTSPEKTSPTTGWFLVQKWCTDHRLGTGPIGFVPRIICSLSCPESTPRLPHVSPRHTHSQDFSTKTSEVPVFMTSSDELRPGSGAQISITSAVCDTASEPIHTHSAFPSPQFDLHAPPATAVKTSFTSIPAVYEIEDRDSGRGPSSGSEWSSGKGGSLSGATDINLDDKEHPQPPLPVPTTRASPHKWSTSNQQRRSSLDHPSATNFACPVPPPPMALLSHICADALVGKKTASPKSDPEGNGGSTHSAIATKSRLYVRGLSVSIGEKQEQQQTGSRGSPATSEEGVEDEGENGSPPTVVVPSNSDPTRWEPYKTMIQVGQNKLEKFTLV</sequence>
<feature type="region of interest" description="Disordered" evidence="1">
    <location>
        <begin position="94"/>
        <end position="125"/>
    </location>
</feature>
<evidence type="ECO:0000256" key="1">
    <source>
        <dbReference type="SAM" id="MobiDB-lite"/>
    </source>
</evidence>
<evidence type="ECO:0000313" key="3">
    <source>
        <dbReference type="Proteomes" id="UP000267029"/>
    </source>
</evidence>
<feature type="region of interest" description="Disordered" evidence="1">
    <location>
        <begin position="142"/>
        <end position="234"/>
    </location>
</feature>